<dbReference type="GO" id="GO:0008061">
    <property type="term" value="F:chitin binding"/>
    <property type="evidence" value="ECO:0007669"/>
    <property type="project" value="InterPro"/>
</dbReference>
<feature type="compositionally biased region" description="Polar residues" evidence="1">
    <location>
        <begin position="1321"/>
        <end position="1332"/>
    </location>
</feature>
<dbReference type="Proteomes" id="UP000053105">
    <property type="component" value="Unassembled WGS sequence"/>
</dbReference>
<feature type="compositionally biased region" description="Basic and acidic residues" evidence="1">
    <location>
        <begin position="1250"/>
        <end position="1268"/>
    </location>
</feature>
<feature type="compositionally biased region" description="Polar residues" evidence="1">
    <location>
        <begin position="1298"/>
        <end position="1314"/>
    </location>
</feature>
<accession>A0A0N0U6X8</accession>
<reference evidence="4 5" key="1">
    <citation type="submission" date="2015-07" db="EMBL/GenBank/DDBJ databases">
        <title>The genome of Melipona quadrifasciata.</title>
        <authorList>
            <person name="Pan H."/>
            <person name="Kapheim K."/>
        </authorList>
    </citation>
    <scope>NUCLEOTIDE SEQUENCE [LARGE SCALE GENOMIC DNA]</scope>
    <source>
        <strain evidence="4">0111107301</strain>
        <tissue evidence="4">Whole body</tissue>
    </source>
</reference>
<dbReference type="Gene3D" id="2.170.140.10">
    <property type="entry name" value="Chitin binding domain"/>
    <property type="match status" value="1"/>
</dbReference>
<feature type="compositionally biased region" description="Basic and acidic residues" evidence="1">
    <location>
        <begin position="943"/>
        <end position="1017"/>
    </location>
</feature>
<evidence type="ECO:0000259" key="3">
    <source>
        <dbReference type="PROSITE" id="PS50940"/>
    </source>
</evidence>
<keyword evidence="5" id="KW-1185">Reference proteome</keyword>
<feature type="compositionally biased region" description="Basic and acidic residues" evidence="1">
    <location>
        <begin position="712"/>
        <end position="815"/>
    </location>
</feature>
<feature type="compositionally biased region" description="Acidic residues" evidence="1">
    <location>
        <begin position="1124"/>
        <end position="1134"/>
    </location>
</feature>
<dbReference type="PROSITE" id="PS50940">
    <property type="entry name" value="CHIT_BIND_II"/>
    <property type="match status" value="1"/>
</dbReference>
<evidence type="ECO:0000256" key="2">
    <source>
        <dbReference type="SAM" id="Phobius"/>
    </source>
</evidence>
<feature type="compositionally biased region" description="Basic and acidic residues" evidence="1">
    <location>
        <begin position="1050"/>
        <end position="1073"/>
    </location>
</feature>
<dbReference type="EMBL" id="KQ435714">
    <property type="protein sequence ID" value="KOX79151.1"/>
    <property type="molecule type" value="Genomic_DNA"/>
</dbReference>
<feature type="region of interest" description="Disordered" evidence="1">
    <location>
        <begin position="1296"/>
        <end position="1345"/>
    </location>
</feature>
<feature type="region of interest" description="Disordered" evidence="1">
    <location>
        <begin position="368"/>
        <end position="400"/>
    </location>
</feature>
<dbReference type="InterPro" id="IPR036508">
    <property type="entry name" value="Chitin-bd_dom_sf"/>
</dbReference>
<dbReference type="OrthoDB" id="3360904at2759"/>
<name>A0A0N0U6X8_9HYME</name>
<feature type="compositionally biased region" description="Basic and acidic residues" evidence="1">
    <location>
        <begin position="1102"/>
        <end position="1114"/>
    </location>
</feature>
<keyword evidence="2" id="KW-0472">Membrane</keyword>
<protein>
    <recommendedName>
        <fullName evidence="3">Chitin-binding type-2 domain-containing protein</fullName>
    </recommendedName>
</protein>
<feature type="region of interest" description="Disordered" evidence="1">
    <location>
        <begin position="712"/>
        <end position="1282"/>
    </location>
</feature>
<dbReference type="Pfam" id="PF01607">
    <property type="entry name" value="CBM_14"/>
    <property type="match status" value="1"/>
</dbReference>
<evidence type="ECO:0000313" key="5">
    <source>
        <dbReference type="Proteomes" id="UP000053105"/>
    </source>
</evidence>
<sequence>MKLHECPKPRTKQKRKKQSTTVRNLVGQKIEERRGISSWRYYAANLSFVRVTEESLKEVQGKLYIPSSYALREQFENAKQTFDRSLEDIFENDALMSQLCRVRILTLILVDEPQNSIPLTMMISNIKFDKMSKMISRYQVLCALMLFGAALLYQAMAQVDGYTPGVDYPIYDSVPFGLTFTCGGKLPGYYADPEARCQVWHWCLPNGRQFSFLCPNGTVFSQSARVCDWWFKVDCNDSPRLYGINDDLAVVKNIFICSHFAISTYLDLIDTVRKCYKYTDVLAINCNIKPQITGYYNGIYFELAETFERNARTTDVLDSNVKFPLETKRNRITFSANMREKRWLLLALYGILLTNAISAERKPTRPKFKIATTSTSTTTTTSTSSTTEDSHVRENENEDTEIMGVQPFRSRVLAHSLHKFFISSLEKYIHINLKHMKICNENTELATTTVATETNATSGHVLTGIPQIDYIWDPNLPRELNGYNLSDYPFYNSIPEDIDFKCDGLHDGFYASVPHKCQGNVPWLIQFCRRRNKKARELDIAQNLFKERTEQYATCNLLAFTNNPSNPFFPIFFQVYHHCLFGTRYDFLCANFTAFDQKTFICHFVSEVDCANSKKYWHRNDALYKATTTSTTSTSTTTSAPVAAAAGRQQPRDRDLPRRRRPFRRRPAYDYYDEEYYDDDYSRPRGYSRDDYDYDDRKYRRDRDRDFRDRDRDFRDRDAPRSREGVPRDDRDREASVRDRYPGRNNRRDPTRARDSPDEDARVRPRDPDQGSRSASREVDDAELEDRRTEFRLRDNDDRRYSDKRYRDDYEDKEAVSAGATGNSDSLVKPAAPVASVYARPRAPPKIRRPVPLSEQDKYAYKSTTVQSTEEPRRRPVDIAEDDYYEDELEDLRPIRRPLRRRPTYRDRDRDFYDVVDRDRGRPYRPRYRDDEDDLRPRKHPDRSRDRYYDRDRDRGAERGRDRSLDRGKDRNAERPVVDRDRGRTQDADKPERQYRPQDKERDADRSRIGSRSKDLQEATDSPPRRGSSYDRTERTTTTTTTTTCLPEQLIHKIESTSKEPVDDRETPTEKPAKSNAQSQTTRAPIEDEEESYRTNQQQSDYQERDQDEKRDRGQYQTALLEEYSQDYYDEPEDPPAPPPRTTVRIVKRPFLPSRGGNPNPRGLSPVGVKATTPKREEDRPTERTNVQERPKNYYVHDAAQENLREPTQEPKTQQEEKETHDAYKNVQTEGQHEYNDEYDTSVASPAIRRPNERQREEEPQKSLDDAFVRGGSKQTQAEDGQNFEARLAKWSAEEFSDQQNNEGNVQMSGSSFRSKGRLTASESPNVYGSTFKNDETQEQPTGPQSYRVKQRLNEVTHRLQDIPESEYDVTLNDALTPTLNQEANLPSGFNNYKVSRTINQQQQKPFVSTPQFLPAVSNDRLRTVYYRTPEAIQYSGTQYRSQRGSWHDYTGY</sequence>
<feature type="region of interest" description="Disordered" evidence="1">
    <location>
        <begin position="628"/>
        <end position="661"/>
    </location>
</feature>
<proteinExistence type="predicted"/>
<feature type="compositionally biased region" description="Low complexity" evidence="1">
    <location>
        <begin position="628"/>
        <end position="639"/>
    </location>
</feature>
<keyword evidence="2" id="KW-0812">Transmembrane</keyword>
<feature type="region of interest" description="Disordered" evidence="1">
    <location>
        <begin position="1"/>
        <end position="22"/>
    </location>
</feature>
<feature type="compositionally biased region" description="Basic residues" evidence="1">
    <location>
        <begin position="9"/>
        <end position="18"/>
    </location>
</feature>
<organism evidence="4 5">
    <name type="scientific">Melipona quadrifasciata</name>
    <dbReference type="NCBI Taxonomy" id="166423"/>
    <lineage>
        <taxon>Eukaryota</taxon>
        <taxon>Metazoa</taxon>
        <taxon>Ecdysozoa</taxon>
        <taxon>Arthropoda</taxon>
        <taxon>Hexapoda</taxon>
        <taxon>Insecta</taxon>
        <taxon>Pterygota</taxon>
        <taxon>Neoptera</taxon>
        <taxon>Endopterygota</taxon>
        <taxon>Hymenoptera</taxon>
        <taxon>Apocrita</taxon>
        <taxon>Aculeata</taxon>
        <taxon>Apoidea</taxon>
        <taxon>Anthophila</taxon>
        <taxon>Apidae</taxon>
        <taxon>Melipona</taxon>
    </lineage>
</organism>
<dbReference type="SUPFAM" id="SSF57625">
    <property type="entry name" value="Invertebrate chitin-binding proteins"/>
    <property type="match status" value="1"/>
</dbReference>
<feature type="compositionally biased region" description="Acidic residues" evidence="1">
    <location>
        <begin position="879"/>
        <end position="890"/>
    </location>
</feature>
<feature type="compositionally biased region" description="Basic and acidic residues" evidence="1">
    <location>
        <begin position="1199"/>
        <end position="1224"/>
    </location>
</feature>
<evidence type="ECO:0000256" key="1">
    <source>
        <dbReference type="SAM" id="MobiDB-lite"/>
    </source>
</evidence>
<dbReference type="InterPro" id="IPR052976">
    <property type="entry name" value="Scoloptoxin-like"/>
</dbReference>
<dbReference type="PANTHER" id="PTHR22933:SF42">
    <property type="entry name" value="FI18455P1-RELATED"/>
    <property type="match status" value="1"/>
</dbReference>
<feature type="compositionally biased region" description="Low complexity" evidence="1">
    <location>
        <begin position="372"/>
        <end position="387"/>
    </location>
</feature>
<dbReference type="PANTHER" id="PTHR22933">
    <property type="entry name" value="FI18007P1-RELATED"/>
    <property type="match status" value="1"/>
</dbReference>
<dbReference type="SMART" id="SM00494">
    <property type="entry name" value="ChtBD2"/>
    <property type="match status" value="2"/>
</dbReference>
<keyword evidence="2" id="KW-1133">Transmembrane helix</keyword>
<feature type="compositionally biased region" description="Basic and acidic residues" evidence="1">
    <location>
        <begin position="1174"/>
        <end position="1192"/>
    </location>
</feature>
<dbReference type="GO" id="GO:0005576">
    <property type="term" value="C:extracellular region"/>
    <property type="evidence" value="ECO:0007669"/>
    <property type="project" value="InterPro"/>
</dbReference>
<feature type="domain" description="Chitin-binding type-2" evidence="3">
    <location>
        <begin position="179"/>
        <end position="237"/>
    </location>
</feature>
<feature type="transmembrane region" description="Helical" evidence="2">
    <location>
        <begin position="138"/>
        <end position="156"/>
    </location>
</feature>
<gene>
    <name evidence="4" type="ORF">WN51_07153</name>
</gene>
<evidence type="ECO:0000313" key="4">
    <source>
        <dbReference type="EMBL" id="KOX79151.1"/>
    </source>
</evidence>
<feature type="compositionally biased region" description="Basic and acidic residues" evidence="1">
    <location>
        <begin position="904"/>
        <end position="930"/>
    </location>
</feature>
<dbReference type="InterPro" id="IPR002557">
    <property type="entry name" value="Chitin-bd_dom"/>
</dbReference>